<dbReference type="PROSITE" id="PS51198">
    <property type="entry name" value="UVRD_HELICASE_ATP_BIND"/>
    <property type="match status" value="1"/>
</dbReference>
<dbReference type="Pfam" id="PF00580">
    <property type="entry name" value="UvrD-helicase"/>
    <property type="match status" value="1"/>
</dbReference>
<sequence length="1087" mass="115510">MKTSDAPAPHRLPEALSAPGHGPHVVIGGPGTGKTTLAGELVMSRLRGGAPAESILVLVPSRTAAERLRDELALRSGVTFSEPVVRTYSAYAFDLIRRAREAGLLPLVTRPPRLLSGPEQDALIGELLRGHAQDGGGPAWPAELGEAVGTRGFRREVREFLDRAAEHGVDAHEVQRLAAACNVPEWDAAAAFVHEYAQVSALASAEAFEPAELVALALRLLTEHPSLAAAEDERLGLLIVDDLQEATPSQHRLVHRLARGRDAVLLASPDTVVQGFRGARPDLVRQAPEAIGTDGPAPVLELTAQHRLPAPIAATARRLALRLPSPWGEVGRRWDAQPDVVPSCQPEGDTRPDAGETPAGVDVRLVAAPVHARRLVSRHVLEAHLSHGVPYDDIAVIVRSGSQVQETARALGLDGISTEVPPVETALRDESAVAPLLSMLERAAGAPGPRERGRLAALADAAAVESMLMGPYGRATSLDVRSLRQLLLAHERAAGGERSSTDLIAALLDGDPAGREGERADELASLGPVALPAYRLVLMLDAARAHLASDHTAATAVWAVWEAAGASDRWRKQALEERGLRSDRAHRDLDAVLALFQAAERFGDQFPGAGVARFIEHVRSQDLPMDSLARTGAAGGRVRVLTPAAAAGLEFDTVIIAGLQEGQWPTTGLRGQLLRSDDLVTVLEHGPDALRGASVGEKLRAVRDDELRQFLTAITRATRAVHLVAVQDEESTPSSFLELVRAPHAPEPVVSAVPRPRTLSTLTALLRRTVEEVPSEELAADAAGVLALLSLADPAVRGADPASWWGLAPLSSTDPVVPDGGQVRVSPSKVDAVLSSPLNWFVSAANGLPPADLARSLGTLVHGIAERLPAAGEEELMASLERHWHELELPENWEGNREHERAARMMTRLAQYYALVAEKDRVAVGLEQGFSVPLAPREEGGHPVKLTGSIDRVEVGEDGRPVIIDLKTGRSLPTKAEAERHPQLGTYQAAIRAGALAEFAQGEPRLTQPTEPAGAALVAIGKETVKVSILEQASVTAEDDWATGLVHDAAALMARPDFAALHEGTNFRCSLPGVCPICAEGRQVTEP</sequence>
<dbReference type="InterPro" id="IPR011604">
    <property type="entry name" value="PDDEXK-like_dom_sf"/>
</dbReference>
<dbReference type="PANTHER" id="PTHR11070">
    <property type="entry name" value="UVRD / RECB / PCRA DNA HELICASE FAMILY MEMBER"/>
    <property type="match status" value="1"/>
</dbReference>
<keyword evidence="10" id="KW-0234">DNA repair</keyword>
<dbReference type="InterPro" id="IPR013986">
    <property type="entry name" value="DExx_box_DNA_helicase_dom_sf"/>
</dbReference>
<dbReference type="InterPro" id="IPR027417">
    <property type="entry name" value="P-loop_NTPase"/>
</dbReference>
<comment type="catalytic activity">
    <reaction evidence="14">
        <text>ATP + H2O = ADP + phosphate + H(+)</text>
        <dbReference type="Rhea" id="RHEA:13065"/>
        <dbReference type="ChEBI" id="CHEBI:15377"/>
        <dbReference type="ChEBI" id="CHEBI:15378"/>
        <dbReference type="ChEBI" id="CHEBI:30616"/>
        <dbReference type="ChEBI" id="CHEBI:43474"/>
        <dbReference type="ChEBI" id="CHEBI:456216"/>
        <dbReference type="EC" id="5.6.2.4"/>
    </reaction>
</comment>
<evidence type="ECO:0000256" key="5">
    <source>
        <dbReference type="ARBA" id="ARBA00022801"/>
    </source>
</evidence>
<accession>A0A399JBJ7</accession>
<evidence type="ECO:0000256" key="6">
    <source>
        <dbReference type="ARBA" id="ARBA00022806"/>
    </source>
</evidence>
<dbReference type="Proteomes" id="UP000265419">
    <property type="component" value="Unassembled WGS sequence"/>
</dbReference>
<dbReference type="InterPro" id="IPR014016">
    <property type="entry name" value="UvrD-like_ATP-bd"/>
</dbReference>
<dbReference type="GO" id="GO:0043138">
    <property type="term" value="F:3'-5' DNA helicase activity"/>
    <property type="evidence" value="ECO:0007669"/>
    <property type="project" value="UniProtKB-EC"/>
</dbReference>
<dbReference type="Gene3D" id="3.90.320.10">
    <property type="match status" value="1"/>
</dbReference>
<dbReference type="EMBL" id="QQXK01000010">
    <property type="protein sequence ID" value="RII42594.1"/>
    <property type="molecule type" value="Genomic_DNA"/>
</dbReference>
<dbReference type="InterPro" id="IPR000212">
    <property type="entry name" value="DNA_helicase_UvrD/REP"/>
</dbReference>
<dbReference type="GO" id="GO:0005829">
    <property type="term" value="C:cytosol"/>
    <property type="evidence" value="ECO:0007669"/>
    <property type="project" value="TreeGrafter"/>
</dbReference>
<evidence type="ECO:0000256" key="10">
    <source>
        <dbReference type="ARBA" id="ARBA00023204"/>
    </source>
</evidence>
<keyword evidence="6 15" id="KW-0347">Helicase</keyword>
<evidence type="ECO:0000256" key="7">
    <source>
        <dbReference type="ARBA" id="ARBA00022839"/>
    </source>
</evidence>
<keyword evidence="2" id="KW-0540">Nuclease</keyword>
<dbReference type="GO" id="GO:0004527">
    <property type="term" value="F:exonuclease activity"/>
    <property type="evidence" value="ECO:0007669"/>
    <property type="project" value="UniProtKB-KW"/>
</dbReference>
<gene>
    <name evidence="19" type="ORF">DWB68_06510</name>
</gene>
<dbReference type="RefSeq" id="WP_119424337.1">
    <property type="nucleotide sequence ID" value="NZ_QQXK01000010.1"/>
</dbReference>
<dbReference type="Pfam" id="PF13361">
    <property type="entry name" value="UvrD_C"/>
    <property type="match status" value="1"/>
</dbReference>
<keyword evidence="20" id="KW-1185">Reference proteome</keyword>
<dbReference type="EC" id="5.6.2.4" evidence="13"/>
<evidence type="ECO:0000256" key="11">
    <source>
        <dbReference type="ARBA" id="ARBA00023235"/>
    </source>
</evidence>
<organism evidence="19 20">
    <name type="scientific">Galactobacter valiniphilus</name>
    <dbReference type="NCBI Taxonomy" id="2676122"/>
    <lineage>
        <taxon>Bacteria</taxon>
        <taxon>Bacillati</taxon>
        <taxon>Actinomycetota</taxon>
        <taxon>Actinomycetes</taxon>
        <taxon>Micrococcales</taxon>
        <taxon>Micrococcaceae</taxon>
        <taxon>Galactobacter</taxon>
    </lineage>
</organism>
<dbReference type="GO" id="GO:0033202">
    <property type="term" value="C:DNA helicase complex"/>
    <property type="evidence" value="ECO:0007669"/>
    <property type="project" value="TreeGrafter"/>
</dbReference>
<feature type="binding site" evidence="15">
    <location>
        <begin position="28"/>
        <end position="35"/>
    </location>
    <ligand>
        <name>ATP</name>
        <dbReference type="ChEBI" id="CHEBI:30616"/>
    </ligand>
</feature>
<evidence type="ECO:0000256" key="3">
    <source>
        <dbReference type="ARBA" id="ARBA00022741"/>
    </source>
</evidence>
<evidence type="ECO:0000256" key="4">
    <source>
        <dbReference type="ARBA" id="ARBA00022763"/>
    </source>
</evidence>
<evidence type="ECO:0000259" key="17">
    <source>
        <dbReference type="PROSITE" id="PS51198"/>
    </source>
</evidence>
<name>A0A399JBJ7_9MICC</name>
<dbReference type="SUPFAM" id="SSF52540">
    <property type="entry name" value="P-loop containing nucleoside triphosphate hydrolases"/>
    <property type="match status" value="1"/>
</dbReference>
<keyword evidence="9" id="KW-0238">DNA-binding</keyword>
<evidence type="ECO:0000256" key="12">
    <source>
        <dbReference type="ARBA" id="ARBA00034617"/>
    </source>
</evidence>
<keyword evidence="5 15" id="KW-0378">Hydrolase</keyword>
<evidence type="ECO:0000256" key="15">
    <source>
        <dbReference type="PROSITE-ProRule" id="PRU00560"/>
    </source>
</evidence>
<evidence type="ECO:0000256" key="13">
    <source>
        <dbReference type="ARBA" id="ARBA00034808"/>
    </source>
</evidence>
<dbReference type="GO" id="GO:0005524">
    <property type="term" value="F:ATP binding"/>
    <property type="evidence" value="ECO:0007669"/>
    <property type="project" value="UniProtKB-UniRule"/>
</dbReference>
<comment type="similarity">
    <text evidence="1">Belongs to the helicase family. UvrD subfamily.</text>
</comment>
<dbReference type="GO" id="GO:0003677">
    <property type="term" value="F:DNA binding"/>
    <property type="evidence" value="ECO:0007669"/>
    <property type="project" value="UniProtKB-KW"/>
</dbReference>
<keyword evidence="8 15" id="KW-0067">ATP-binding</keyword>
<evidence type="ECO:0000313" key="19">
    <source>
        <dbReference type="EMBL" id="RII42594.1"/>
    </source>
</evidence>
<evidence type="ECO:0000259" key="18">
    <source>
        <dbReference type="PROSITE" id="PS51217"/>
    </source>
</evidence>
<dbReference type="PANTHER" id="PTHR11070:SF59">
    <property type="entry name" value="DNA 3'-5' HELICASE"/>
    <property type="match status" value="1"/>
</dbReference>
<dbReference type="Pfam" id="PF12705">
    <property type="entry name" value="PDDEXK_1"/>
    <property type="match status" value="1"/>
</dbReference>
<feature type="region of interest" description="Disordered" evidence="16">
    <location>
        <begin position="337"/>
        <end position="358"/>
    </location>
</feature>
<evidence type="ECO:0000256" key="16">
    <source>
        <dbReference type="SAM" id="MobiDB-lite"/>
    </source>
</evidence>
<evidence type="ECO:0000256" key="14">
    <source>
        <dbReference type="ARBA" id="ARBA00048988"/>
    </source>
</evidence>
<evidence type="ECO:0000256" key="2">
    <source>
        <dbReference type="ARBA" id="ARBA00022722"/>
    </source>
</evidence>
<proteinExistence type="inferred from homology"/>
<feature type="region of interest" description="Disordered" evidence="16">
    <location>
        <begin position="1"/>
        <end position="24"/>
    </location>
</feature>
<keyword evidence="3 15" id="KW-0547">Nucleotide-binding</keyword>
<evidence type="ECO:0000256" key="9">
    <source>
        <dbReference type="ARBA" id="ARBA00023125"/>
    </source>
</evidence>
<dbReference type="GO" id="GO:0000725">
    <property type="term" value="P:recombinational repair"/>
    <property type="evidence" value="ECO:0007669"/>
    <property type="project" value="TreeGrafter"/>
</dbReference>
<reference evidence="19 20" key="1">
    <citation type="submission" date="2018-07" db="EMBL/GenBank/DDBJ databases">
        <title>Arthrobacter sp. nov., isolated from raw cow's milk with high bacterial count.</title>
        <authorList>
            <person name="Hahne J."/>
            <person name="Isele D."/>
            <person name="Lipski A."/>
        </authorList>
    </citation>
    <scope>NUCLEOTIDE SEQUENCE [LARGE SCALE GENOMIC DNA]</scope>
    <source>
        <strain evidence="19 20">JZ R-35</strain>
    </source>
</reference>
<dbReference type="Gene3D" id="3.40.50.300">
    <property type="entry name" value="P-loop containing nucleotide triphosphate hydrolases"/>
    <property type="match status" value="2"/>
</dbReference>
<keyword evidence="11" id="KW-0413">Isomerase</keyword>
<keyword evidence="7" id="KW-0269">Exonuclease</keyword>
<dbReference type="InterPro" id="IPR038726">
    <property type="entry name" value="PDDEXK_AddAB-type"/>
</dbReference>
<dbReference type="Gene3D" id="1.10.10.160">
    <property type="match status" value="1"/>
</dbReference>
<feature type="domain" description="UvrD-like helicase ATP-binding" evidence="17">
    <location>
        <begin position="7"/>
        <end position="309"/>
    </location>
</feature>
<evidence type="ECO:0000313" key="20">
    <source>
        <dbReference type="Proteomes" id="UP000265419"/>
    </source>
</evidence>
<comment type="catalytic activity">
    <reaction evidence="12">
        <text>Couples ATP hydrolysis with the unwinding of duplex DNA by translocating in the 3'-5' direction.</text>
        <dbReference type="EC" id="5.6.2.4"/>
    </reaction>
</comment>
<comment type="caution">
    <text evidence="19">The sequence shown here is derived from an EMBL/GenBank/DDBJ whole genome shotgun (WGS) entry which is preliminary data.</text>
</comment>
<keyword evidence="4" id="KW-0227">DNA damage</keyword>
<protein>
    <recommendedName>
        <fullName evidence="13">DNA 3'-5' helicase</fullName>
        <ecNumber evidence="13">5.6.2.4</ecNumber>
    </recommendedName>
</protein>
<dbReference type="AlphaFoldDB" id="A0A399JBJ7"/>
<evidence type="ECO:0000256" key="8">
    <source>
        <dbReference type="ARBA" id="ARBA00022840"/>
    </source>
</evidence>
<feature type="domain" description="UvrD-like helicase C-terminal" evidence="18">
    <location>
        <begin position="310"/>
        <end position="648"/>
    </location>
</feature>
<dbReference type="InterPro" id="IPR014017">
    <property type="entry name" value="DNA_helicase_UvrD-like_C"/>
</dbReference>
<dbReference type="PROSITE" id="PS51217">
    <property type="entry name" value="UVRD_HELICASE_CTER"/>
    <property type="match status" value="1"/>
</dbReference>
<dbReference type="Gene3D" id="1.10.486.10">
    <property type="entry name" value="PCRA, domain 4"/>
    <property type="match status" value="1"/>
</dbReference>
<evidence type="ECO:0000256" key="1">
    <source>
        <dbReference type="ARBA" id="ARBA00009922"/>
    </source>
</evidence>